<keyword evidence="2 8" id="KW-0813">Transport</keyword>
<dbReference type="Pfam" id="PF13715">
    <property type="entry name" value="CarbopepD_reg_2"/>
    <property type="match status" value="1"/>
</dbReference>
<dbReference type="InterPro" id="IPR037066">
    <property type="entry name" value="Plug_dom_sf"/>
</dbReference>
<dbReference type="InterPro" id="IPR039426">
    <property type="entry name" value="TonB-dep_rcpt-like"/>
</dbReference>
<dbReference type="Gene3D" id="2.60.40.1120">
    <property type="entry name" value="Carboxypeptidase-like, regulatory domain"/>
    <property type="match status" value="1"/>
</dbReference>
<dbReference type="Gene3D" id="2.40.170.20">
    <property type="entry name" value="TonB-dependent receptor, beta-barrel domain"/>
    <property type="match status" value="1"/>
</dbReference>
<dbReference type="FunFam" id="2.170.130.10:FF:000003">
    <property type="entry name" value="SusC/RagA family TonB-linked outer membrane protein"/>
    <property type="match status" value="1"/>
</dbReference>
<dbReference type="Gene3D" id="2.170.130.10">
    <property type="entry name" value="TonB-dependent receptor, plug domain"/>
    <property type="match status" value="1"/>
</dbReference>
<sequence>MFNFKSEPMKDLKLKRKQFRCMRLVYPMAFLCLFSSPSWAIDSSAMAHGVEQSKGIVVKGTVIDEDNLPVIGANIMVKGTSLGTITDMDGNFTLTVPYEDAVLTVSFIGYTTKDVPLKGQRQVNVTLVEDSKTLQEVVVIGYGSQKKTTLTGSVASVNVKELSQSPSANITNALAGRLPGLTVTQFGGGEPGKDVASFAVRGLSSYNSGAQSPIVIVDGVERSLSNLDPNEIETFSILKDASATAVYGIRGANGVVIVTTKRGVSQSKPTVEFKAQVGLAEPVSYPDYLGSADYARLYNQALKNDNPGWETDPAVQSKLFSDEMINNWARAKGDNTDGLGYNIDLFDYAFRPAIQQNYTLSLRGGSERARYFAMIGYFNQDGNYRYSDLNDAYSTNGGFKRYNLRTSLDIDITKNFYVSVNLGGQITDMNESGGGSGNIIFTANTTPPIYPVVLERNGHPSNETYYTDHPNGLLFGDSQYTKNILGEIAYMGYKTTHKINFQGNFVIGHKLDFITKGLKVEGMFSYDIEETHAIDRSIPRKVANNEEYGGYATFYPSEGLGIYATPDRVRYSGAYTPAISNFTVDNTKQNSYQASMAIARVYMQAKLDYQRSFGGHNVSGMFTMHRSQRTIGNEVAYRYQGFAARATYDYENKYLFEANVGINGSENFSKAHRYGVFPSFSIGWVPTEERFMSGTKGWLDHLKLRGSVGWVGNDQGIGRFLYVQYYNGTNASSWNTGTNYNQSMGGGLQEGDLANPDLTWERGIKYNAGIDMNMLNNRLSLSIDAFYEKRWDIITNTGGSDVVGIPDIFGKTSSYVNAGTVINRGFDLELGWNDRIGRNFNYYIRFNAGFARNKILDMMEIDRAVPWMQRTGHRVGEYFVYEVDHFVKDQAEADKLNAMNDGAGFQPWGTLSPGDVVYKDLNNDGKIDDQHDMKAMGNPKTPELQFGIPLGLSYKGWDLSVLFQGAALTSLQLSGPAVWDFPVMGAQGNNMGKVKAMHLDSWTPDNPDASYPALHLGNHPNNKNASSSLFLYDASYLRLKNIEIGYSLPQKLIQKAHLQQVRFYVQGMNLLTFDKLGDVNMDPETGNGNGSWYPIQRIYNFGVNVTF</sequence>
<dbReference type="InterPro" id="IPR023996">
    <property type="entry name" value="TonB-dep_OMP_SusC/RagA"/>
</dbReference>
<reference evidence="13 14" key="1">
    <citation type="submission" date="2008-08" db="EMBL/GenBank/DDBJ databases">
        <title>Draft genome sequence of Bacteroides plebeius (DSM 17135).</title>
        <authorList>
            <person name="Sudarsanam P."/>
            <person name="Ley R."/>
            <person name="Guruge J."/>
            <person name="Turnbaugh P.J."/>
            <person name="Mahowald M."/>
            <person name="Liep D."/>
            <person name="Gordon J."/>
        </authorList>
    </citation>
    <scope>NUCLEOTIDE SEQUENCE [LARGE SCALE GENOMIC DNA]</scope>
    <source>
        <strain evidence="14">DSM 17135 / JCM 12973 / M2</strain>
    </source>
</reference>
<evidence type="ECO:0000313" key="13">
    <source>
        <dbReference type="EMBL" id="EDY95270.1"/>
    </source>
</evidence>
<dbReference type="eggNOG" id="COG1629">
    <property type="taxonomic scope" value="Bacteria"/>
</dbReference>
<keyword evidence="4 8" id="KW-0812">Transmembrane</keyword>
<evidence type="ECO:0000256" key="2">
    <source>
        <dbReference type="ARBA" id="ARBA00022448"/>
    </source>
</evidence>
<name>B5D056_PHOPM</name>
<dbReference type="PROSITE" id="PS52016">
    <property type="entry name" value="TONB_DEPENDENT_REC_3"/>
    <property type="match status" value="1"/>
</dbReference>
<keyword evidence="3 8" id="KW-1134">Transmembrane beta strand</keyword>
<dbReference type="InterPro" id="IPR012910">
    <property type="entry name" value="Plug_dom"/>
</dbReference>
<evidence type="ECO:0000256" key="1">
    <source>
        <dbReference type="ARBA" id="ARBA00004571"/>
    </source>
</evidence>
<dbReference type="NCBIfam" id="TIGR04057">
    <property type="entry name" value="SusC_RagA_signa"/>
    <property type="match status" value="1"/>
</dbReference>
<dbReference type="SUPFAM" id="SSF56935">
    <property type="entry name" value="Porins"/>
    <property type="match status" value="1"/>
</dbReference>
<proteinExistence type="inferred from homology"/>
<evidence type="ECO:0000313" key="14">
    <source>
        <dbReference type="Proteomes" id="UP000003452"/>
    </source>
</evidence>
<evidence type="ECO:0000259" key="12">
    <source>
        <dbReference type="Pfam" id="PF07715"/>
    </source>
</evidence>
<dbReference type="EMBL" id="ABQC02000020">
    <property type="protein sequence ID" value="EDY95270.1"/>
    <property type="molecule type" value="Genomic_DNA"/>
</dbReference>
<keyword evidence="10" id="KW-0732">Signal</keyword>
<evidence type="ECO:0000256" key="9">
    <source>
        <dbReference type="RuleBase" id="RU003357"/>
    </source>
</evidence>
<feature type="signal peptide" evidence="10">
    <location>
        <begin position="1"/>
        <end position="40"/>
    </location>
</feature>
<dbReference type="InterPro" id="IPR008969">
    <property type="entry name" value="CarboxyPept-like_regulatory"/>
</dbReference>
<comment type="caution">
    <text evidence="13">The sequence shown here is derived from an EMBL/GenBank/DDBJ whole genome shotgun (WGS) entry which is preliminary data.</text>
</comment>
<evidence type="ECO:0000256" key="6">
    <source>
        <dbReference type="ARBA" id="ARBA00023136"/>
    </source>
</evidence>
<protein>
    <submittedName>
        <fullName evidence="13">TonB-linked outer membrane protein, SusC/RagA family</fullName>
    </submittedName>
</protein>
<dbReference type="NCBIfam" id="TIGR04056">
    <property type="entry name" value="OMP_RagA_SusC"/>
    <property type="match status" value="1"/>
</dbReference>
<feature type="domain" description="TonB-dependent receptor-like beta-barrel" evidence="11">
    <location>
        <begin position="532"/>
        <end position="965"/>
    </location>
</feature>
<comment type="similarity">
    <text evidence="8 9">Belongs to the TonB-dependent receptor family.</text>
</comment>
<evidence type="ECO:0000256" key="10">
    <source>
        <dbReference type="SAM" id="SignalP"/>
    </source>
</evidence>
<evidence type="ECO:0000256" key="8">
    <source>
        <dbReference type="PROSITE-ProRule" id="PRU01360"/>
    </source>
</evidence>
<dbReference type="GO" id="GO:0009279">
    <property type="term" value="C:cell outer membrane"/>
    <property type="evidence" value="ECO:0007669"/>
    <property type="project" value="UniProtKB-SubCell"/>
</dbReference>
<dbReference type="Proteomes" id="UP000003452">
    <property type="component" value="Unassembled WGS sequence"/>
</dbReference>
<evidence type="ECO:0000256" key="5">
    <source>
        <dbReference type="ARBA" id="ARBA00023077"/>
    </source>
</evidence>
<feature type="chain" id="PRO_5002830713" evidence="10">
    <location>
        <begin position="41"/>
        <end position="1107"/>
    </location>
</feature>
<accession>B5D056</accession>
<dbReference type="HOGENOM" id="CLU_004317_1_0_10"/>
<dbReference type="InterPro" id="IPR036942">
    <property type="entry name" value="Beta-barrel_TonB_sf"/>
</dbReference>
<keyword evidence="5 9" id="KW-0798">TonB box</keyword>
<dbReference type="InterPro" id="IPR023997">
    <property type="entry name" value="TonB-dep_OMP_SusC/RagA_CS"/>
</dbReference>
<dbReference type="Pfam" id="PF00593">
    <property type="entry name" value="TonB_dep_Rec_b-barrel"/>
    <property type="match status" value="1"/>
</dbReference>
<keyword evidence="6 8" id="KW-0472">Membrane</keyword>
<evidence type="ECO:0000256" key="7">
    <source>
        <dbReference type="ARBA" id="ARBA00023237"/>
    </source>
</evidence>
<dbReference type="Pfam" id="PF07715">
    <property type="entry name" value="Plug"/>
    <property type="match status" value="1"/>
</dbReference>
<evidence type="ECO:0000256" key="3">
    <source>
        <dbReference type="ARBA" id="ARBA00022452"/>
    </source>
</evidence>
<reference evidence="13 14" key="2">
    <citation type="submission" date="2008-08" db="EMBL/GenBank/DDBJ databases">
        <authorList>
            <person name="Fulton L."/>
            <person name="Clifton S."/>
            <person name="Fulton B."/>
            <person name="Xu J."/>
            <person name="Minx P."/>
            <person name="Pepin K.H."/>
            <person name="Johnson M."/>
            <person name="Thiruvilangam P."/>
            <person name="Bhonagiri V."/>
            <person name="Nash W.E."/>
            <person name="Mardis E.R."/>
            <person name="Wilson R.K."/>
        </authorList>
    </citation>
    <scope>NUCLEOTIDE SEQUENCE [LARGE SCALE GENOMIC DNA]</scope>
    <source>
        <strain evidence="14">DSM 17135 / JCM 12973 / M2</strain>
    </source>
</reference>
<dbReference type="InterPro" id="IPR000531">
    <property type="entry name" value="Beta-barrel_TonB"/>
</dbReference>
<evidence type="ECO:0000259" key="11">
    <source>
        <dbReference type="Pfam" id="PF00593"/>
    </source>
</evidence>
<dbReference type="FunFam" id="2.60.40.1120:FF:000003">
    <property type="entry name" value="Outer membrane protein Omp121"/>
    <property type="match status" value="1"/>
</dbReference>
<feature type="domain" description="TonB-dependent receptor plug" evidence="12">
    <location>
        <begin position="147"/>
        <end position="255"/>
    </location>
</feature>
<organism evidence="13 14">
    <name type="scientific">Phocaeicola plebeius (strain DSM 17135 / JCM 12973 / CCUG 54634 / M2)</name>
    <name type="common">Bacteroides plebeius</name>
    <dbReference type="NCBI Taxonomy" id="484018"/>
    <lineage>
        <taxon>Bacteria</taxon>
        <taxon>Pseudomonadati</taxon>
        <taxon>Bacteroidota</taxon>
        <taxon>Bacteroidia</taxon>
        <taxon>Bacteroidales</taxon>
        <taxon>Bacteroidaceae</taxon>
        <taxon>Phocaeicola</taxon>
    </lineage>
</organism>
<dbReference type="AlphaFoldDB" id="B5D056"/>
<gene>
    <name evidence="13" type="ORF">BACPLE_02377</name>
</gene>
<dbReference type="SUPFAM" id="SSF49464">
    <property type="entry name" value="Carboxypeptidase regulatory domain-like"/>
    <property type="match status" value="1"/>
</dbReference>
<keyword evidence="7 8" id="KW-0998">Cell outer membrane</keyword>
<comment type="subcellular location">
    <subcellularLocation>
        <location evidence="1 8">Cell outer membrane</location>
        <topology evidence="1 8">Multi-pass membrane protein</topology>
    </subcellularLocation>
</comment>
<evidence type="ECO:0000256" key="4">
    <source>
        <dbReference type="ARBA" id="ARBA00022692"/>
    </source>
</evidence>